<evidence type="ECO:0000256" key="2">
    <source>
        <dbReference type="ARBA" id="ARBA00022679"/>
    </source>
</evidence>
<reference evidence="5" key="1">
    <citation type="submission" date="2022-01" db="EMBL/GenBank/DDBJ databases">
        <title>Antribacter sp. nov., isolated from Guizhou of China.</title>
        <authorList>
            <person name="Chengliang C."/>
            <person name="Ya Z."/>
        </authorList>
    </citation>
    <scope>NUCLEOTIDE SEQUENCE</scope>
    <source>
        <strain evidence="5">KLBMP 9083</strain>
    </source>
</reference>
<dbReference type="Pfam" id="PF13579">
    <property type="entry name" value="Glyco_trans_4_4"/>
    <property type="match status" value="1"/>
</dbReference>
<evidence type="ECO:0000313" key="6">
    <source>
        <dbReference type="Proteomes" id="UP001165405"/>
    </source>
</evidence>
<evidence type="ECO:0000256" key="1">
    <source>
        <dbReference type="ARBA" id="ARBA00022676"/>
    </source>
</evidence>
<keyword evidence="2 5" id="KW-0808">Transferase</keyword>
<feature type="domain" description="Glycosyltransferase subfamily 4-like N-terminal" evidence="4">
    <location>
        <begin position="15"/>
        <end position="188"/>
    </location>
</feature>
<dbReference type="EMBL" id="JAKGSG010000056">
    <property type="protein sequence ID" value="MCF4123210.1"/>
    <property type="molecule type" value="Genomic_DNA"/>
</dbReference>
<dbReference type="RefSeq" id="WP_236091023.1">
    <property type="nucleotide sequence ID" value="NZ_JAKGSG010000056.1"/>
</dbReference>
<dbReference type="InterPro" id="IPR001296">
    <property type="entry name" value="Glyco_trans_1"/>
</dbReference>
<dbReference type="Gene3D" id="3.40.50.2000">
    <property type="entry name" value="Glycogen Phosphorylase B"/>
    <property type="match status" value="2"/>
</dbReference>
<dbReference type="SUPFAM" id="SSF53756">
    <property type="entry name" value="UDP-Glycosyltransferase/glycogen phosphorylase"/>
    <property type="match status" value="1"/>
</dbReference>
<dbReference type="PANTHER" id="PTHR45947">
    <property type="entry name" value="SULFOQUINOVOSYL TRANSFERASE SQD2"/>
    <property type="match status" value="1"/>
</dbReference>
<evidence type="ECO:0000259" key="3">
    <source>
        <dbReference type="Pfam" id="PF00534"/>
    </source>
</evidence>
<dbReference type="Pfam" id="PF00534">
    <property type="entry name" value="Glycos_transf_1"/>
    <property type="match status" value="1"/>
</dbReference>
<comment type="caution">
    <text evidence="5">The sequence shown here is derived from an EMBL/GenBank/DDBJ whole genome shotgun (WGS) entry which is preliminary data.</text>
</comment>
<dbReference type="EC" id="2.4.-.-" evidence="5"/>
<evidence type="ECO:0000313" key="5">
    <source>
        <dbReference type="EMBL" id="MCF4123210.1"/>
    </source>
</evidence>
<sequence>MRIVHVANFYGPRSGGIRTAMHALAGQYLEHGHDPVLVVPGERPGVSVVDGVRVVTMAAPRVPLSGGYRAVVRTGQARRLLDALRPDRLEVSDRTTLVSTGDWARESGVPSVLLLHERVDGVLRAFLPGGGPDGRIREVGARTMPMVADRYNALALPLFDRLVATTGYAAAEVERLRQRPFARGLRIPPLHRVPLGVDLDLFRPDRNTPEAREQLAPRDAALVVVASRLSKEKRVDLAVDAAAQVLHDGRPLRLVVAGAGPLLPALRERAERAGLPHRFLSFVPDRERLATLLACADVVVAPGPIETFGLAALEALASGTPVVCSSTSALPEVVGDAGAAGAPEPAALALAIHEVLAREVTARRAAARARAELFPWSATGDAMLALHRRAFFEHPEVLPDSGARTVLAGSLG</sequence>
<organism evidence="5 6">
    <name type="scientific">Antribacter soli</name>
    <dbReference type="NCBI Taxonomy" id="2910976"/>
    <lineage>
        <taxon>Bacteria</taxon>
        <taxon>Bacillati</taxon>
        <taxon>Actinomycetota</taxon>
        <taxon>Actinomycetes</taxon>
        <taxon>Micrococcales</taxon>
        <taxon>Promicromonosporaceae</taxon>
        <taxon>Antribacter</taxon>
    </lineage>
</organism>
<dbReference type="AlphaFoldDB" id="A0AA41U970"/>
<dbReference type="GO" id="GO:0016757">
    <property type="term" value="F:glycosyltransferase activity"/>
    <property type="evidence" value="ECO:0007669"/>
    <property type="project" value="UniProtKB-KW"/>
</dbReference>
<dbReference type="Proteomes" id="UP001165405">
    <property type="component" value="Unassembled WGS sequence"/>
</dbReference>
<accession>A0AA41U970</accession>
<protein>
    <submittedName>
        <fullName evidence="5">Glycosyltransferase</fullName>
        <ecNumber evidence="5">2.4.-.-</ecNumber>
    </submittedName>
</protein>
<name>A0AA41U970_9MICO</name>
<evidence type="ECO:0000259" key="4">
    <source>
        <dbReference type="Pfam" id="PF13579"/>
    </source>
</evidence>
<dbReference type="PANTHER" id="PTHR45947:SF13">
    <property type="entry name" value="TRANSFERASE"/>
    <property type="match status" value="1"/>
</dbReference>
<dbReference type="GO" id="GO:1901137">
    <property type="term" value="P:carbohydrate derivative biosynthetic process"/>
    <property type="evidence" value="ECO:0007669"/>
    <property type="project" value="UniProtKB-ARBA"/>
</dbReference>
<feature type="domain" description="Glycosyl transferase family 1" evidence="3">
    <location>
        <begin position="212"/>
        <end position="370"/>
    </location>
</feature>
<dbReference type="InterPro" id="IPR050194">
    <property type="entry name" value="Glycosyltransferase_grp1"/>
</dbReference>
<keyword evidence="6" id="KW-1185">Reference proteome</keyword>
<dbReference type="InterPro" id="IPR028098">
    <property type="entry name" value="Glyco_trans_4-like_N"/>
</dbReference>
<proteinExistence type="predicted"/>
<keyword evidence="1 5" id="KW-0328">Glycosyltransferase</keyword>
<gene>
    <name evidence="5" type="ORF">L1785_19760</name>
</gene>